<name>A0A9N7VJ12_PLEPL</name>
<protein>
    <submittedName>
        <fullName evidence="2">Uncharacterized protein</fullName>
    </submittedName>
</protein>
<accession>A0A9N7VJ12</accession>
<evidence type="ECO:0000313" key="2">
    <source>
        <dbReference type="EMBL" id="CAB1453742.1"/>
    </source>
</evidence>
<proteinExistence type="predicted"/>
<dbReference type="Proteomes" id="UP001153269">
    <property type="component" value="Unassembled WGS sequence"/>
</dbReference>
<dbReference type="EMBL" id="CADEAL010004181">
    <property type="protein sequence ID" value="CAB1453742.1"/>
    <property type="molecule type" value="Genomic_DNA"/>
</dbReference>
<evidence type="ECO:0000313" key="3">
    <source>
        <dbReference type="Proteomes" id="UP001153269"/>
    </source>
</evidence>
<sequence length="110" mass="12096">MEAVRLQPVQNMCRGLQGGSEGSWMRISMQIRHGEKPTGPVMMGGRHPQRSARIRNDTPSVLRRTYSHTEASESPVRCLPLLLTLAHPPPPLSLLLRTPPPPPPPPANSL</sequence>
<reference evidence="2" key="1">
    <citation type="submission" date="2020-03" db="EMBL/GenBank/DDBJ databases">
        <authorList>
            <person name="Weist P."/>
        </authorList>
    </citation>
    <scope>NUCLEOTIDE SEQUENCE</scope>
</reference>
<gene>
    <name evidence="2" type="ORF">PLEPLA_LOCUS41502</name>
</gene>
<comment type="caution">
    <text evidence="2">The sequence shown here is derived from an EMBL/GenBank/DDBJ whole genome shotgun (WGS) entry which is preliminary data.</text>
</comment>
<keyword evidence="3" id="KW-1185">Reference proteome</keyword>
<feature type="region of interest" description="Disordered" evidence="1">
    <location>
        <begin position="89"/>
        <end position="110"/>
    </location>
</feature>
<evidence type="ECO:0000256" key="1">
    <source>
        <dbReference type="SAM" id="MobiDB-lite"/>
    </source>
</evidence>
<organism evidence="2 3">
    <name type="scientific">Pleuronectes platessa</name>
    <name type="common">European plaice</name>
    <dbReference type="NCBI Taxonomy" id="8262"/>
    <lineage>
        <taxon>Eukaryota</taxon>
        <taxon>Metazoa</taxon>
        <taxon>Chordata</taxon>
        <taxon>Craniata</taxon>
        <taxon>Vertebrata</taxon>
        <taxon>Euteleostomi</taxon>
        <taxon>Actinopterygii</taxon>
        <taxon>Neopterygii</taxon>
        <taxon>Teleostei</taxon>
        <taxon>Neoteleostei</taxon>
        <taxon>Acanthomorphata</taxon>
        <taxon>Carangaria</taxon>
        <taxon>Pleuronectiformes</taxon>
        <taxon>Pleuronectoidei</taxon>
        <taxon>Pleuronectidae</taxon>
        <taxon>Pleuronectes</taxon>
    </lineage>
</organism>
<dbReference type="AlphaFoldDB" id="A0A9N7VJ12"/>